<name>A0A7X6MLX9_9ACTN</name>
<feature type="region of interest" description="Disordered" evidence="6">
    <location>
        <begin position="1"/>
        <end position="38"/>
    </location>
</feature>
<feature type="region of interest" description="Disordered" evidence="6">
    <location>
        <begin position="77"/>
        <end position="118"/>
    </location>
</feature>
<comment type="caution">
    <text evidence="9">The sequence shown here is derived from an EMBL/GenBank/DDBJ whole genome shotgun (WGS) entry which is preliminary data.</text>
</comment>
<dbReference type="PANTHER" id="PTHR13887:SF14">
    <property type="entry name" value="DISULFIDE BOND FORMATION PROTEIN D"/>
    <property type="match status" value="1"/>
</dbReference>
<comment type="similarity">
    <text evidence="1">Belongs to the thioredoxin family. DsbA subfamily.</text>
</comment>
<evidence type="ECO:0000256" key="2">
    <source>
        <dbReference type="ARBA" id="ARBA00022729"/>
    </source>
</evidence>
<dbReference type="InterPro" id="IPR012336">
    <property type="entry name" value="Thioredoxin-like_fold"/>
</dbReference>
<evidence type="ECO:0000256" key="7">
    <source>
        <dbReference type="SAM" id="Phobius"/>
    </source>
</evidence>
<keyword evidence="7" id="KW-0812">Transmembrane</keyword>
<feature type="compositionally biased region" description="Basic and acidic residues" evidence="6">
    <location>
        <begin position="22"/>
        <end position="33"/>
    </location>
</feature>
<dbReference type="AlphaFoldDB" id="A0A7X6MLX9"/>
<feature type="transmembrane region" description="Helical" evidence="7">
    <location>
        <begin position="42"/>
        <end position="63"/>
    </location>
</feature>
<dbReference type="InterPro" id="IPR036249">
    <property type="entry name" value="Thioredoxin-like_sf"/>
</dbReference>
<evidence type="ECO:0000256" key="5">
    <source>
        <dbReference type="ARBA" id="ARBA00023284"/>
    </source>
</evidence>
<keyword evidence="5" id="KW-0676">Redox-active center</keyword>
<reference evidence="9 10" key="1">
    <citation type="submission" date="2020-04" db="EMBL/GenBank/DDBJ databases">
        <title>MicrobeNet Type strains.</title>
        <authorList>
            <person name="Nicholson A.C."/>
        </authorList>
    </citation>
    <scope>NUCLEOTIDE SEQUENCE [LARGE SCALE GENOMIC DNA]</scope>
    <source>
        <strain evidence="9 10">ATCC 23612</strain>
    </source>
</reference>
<dbReference type="RefSeq" id="WP_061081829.1">
    <property type="nucleotide sequence ID" value="NZ_JAAXPG010000064.1"/>
</dbReference>
<gene>
    <name evidence="9" type="ORF">HGB44_31435</name>
</gene>
<dbReference type="PROSITE" id="PS51352">
    <property type="entry name" value="THIOREDOXIN_2"/>
    <property type="match status" value="1"/>
</dbReference>
<dbReference type="InterPro" id="IPR013766">
    <property type="entry name" value="Thioredoxin_domain"/>
</dbReference>
<sequence length="288" mass="31575">MSDPSGPEPDRGKKQANARPSPGERRERGRAPDEGGGGSWRGLLFVGLALVVVAGLLVANRVMDDRVMDDRVMDNQVEGPAADSTPETTAEADEQSSDHRESRPLLARQDPEDPTAMGDVDAPVVMVAYSDYNCPYCGRWTRETQPELMPYVEQGDLRIEWRDFPIITGSSETISHAARAAGMQGRFWEFHETYFAYEEKFEGEALEEALDQIVAELGMNPERFEEDRHSDEVAELVSRDFAEAQGIGVTSTPAFLVNGQPLMGAQPLPVFESAIENALADAGRGDDG</sequence>
<accession>A0A7X6MLX9</accession>
<evidence type="ECO:0000256" key="6">
    <source>
        <dbReference type="SAM" id="MobiDB-lite"/>
    </source>
</evidence>
<dbReference type="GO" id="GO:0016491">
    <property type="term" value="F:oxidoreductase activity"/>
    <property type="evidence" value="ECO:0007669"/>
    <property type="project" value="UniProtKB-KW"/>
</dbReference>
<organism evidence="9 10">
    <name type="scientific">Nocardiopsis alborubida</name>
    <dbReference type="NCBI Taxonomy" id="146802"/>
    <lineage>
        <taxon>Bacteria</taxon>
        <taxon>Bacillati</taxon>
        <taxon>Actinomycetota</taxon>
        <taxon>Actinomycetes</taxon>
        <taxon>Streptosporangiales</taxon>
        <taxon>Nocardiopsidaceae</taxon>
        <taxon>Nocardiopsis</taxon>
    </lineage>
</organism>
<dbReference type="EMBL" id="JAAXPG010000064">
    <property type="protein sequence ID" value="NKZ02134.1"/>
    <property type="molecule type" value="Genomic_DNA"/>
</dbReference>
<keyword evidence="7" id="KW-0472">Membrane</keyword>
<dbReference type="Proteomes" id="UP000553209">
    <property type="component" value="Unassembled WGS sequence"/>
</dbReference>
<evidence type="ECO:0000256" key="1">
    <source>
        <dbReference type="ARBA" id="ARBA00005791"/>
    </source>
</evidence>
<evidence type="ECO:0000256" key="3">
    <source>
        <dbReference type="ARBA" id="ARBA00023002"/>
    </source>
</evidence>
<proteinExistence type="inferred from homology"/>
<evidence type="ECO:0000259" key="8">
    <source>
        <dbReference type="PROSITE" id="PS51352"/>
    </source>
</evidence>
<keyword evidence="4" id="KW-1015">Disulfide bond</keyword>
<dbReference type="SUPFAM" id="SSF52833">
    <property type="entry name" value="Thioredoxin-like"/>
    <property type="match status" value="1"/>
</dbReference>
<keyword evidence="10" id="KW-1185">Reference proteome</keyword>
<evidence type="ECO:0000313" key="9">
    <source>
        <dbReference type="EMBL" id="NKZ02134.1"/>
    </source>
</evidence>
<evidence type="ECO:0000256" key="4">
    <source>
        <dbReference type="ARBA" id="ARBA00023157"/>
    </source>
</evidence>
<keyword evidence="2" id="KW-0732">Signal</keyword>
<dbReference type="Gene3D" id="3.40.30.10">
    <property type="entry name" value="Glutaredoxin"/>
    <property type="match status" value="1"/>
</dbReference>
<dbReference type="PANTHER" id="PTHR13887">
    <property type="entry name" value="GLUTATHIONE S-TRANSFERASE KAPPA"/>
    <property type="match status" value="1"/>
</dbReference>
<dbReference type="Pfam" id="PF13462">
    <property type="entry name" value="Thioredoxin_4"/>
    <property type="match status" value="1"/>
</dbReference>
<feature type="domain" description="Thioredoxin" evidence="8">
    <location>
        <begin position="79"/>
        <end position="280"/>
    </location>
</feature>
<keyword evidence="3" id="KW-0560">Oxidoreductase</keyword>
<evidence type="ECO:0000313" key="10">
    <source>
        <dbReference type="Proteomes" id="UP000553209"/>
    </source>
</evidence>
<keyword evidence="7" id="KW-1133">Transmembrane helix</keyword>
<protein>
    <submittedName>
        <fullName evidence="9">DsbA family protein</fullName>
    </submittedName>
</protein>